<evidence type="ECO:0000313" key="1">
    <source>
        <dbReference type="EMBL" id="MPM97282.1"/>
    </source>
</evidence>
<dbReference type="AlphaFoldDB" id="A0A645E9H6"/>
<proteinExistence type="predicted"/>
<sequence>MVDVGRSRMTEARRVMVVEGPAAIGRDILELPLAAHVILSQQMVAQTAAALPFAGQKTDPVQRPVARAVIAAIFDVIPQSERHLQQLVPDAFGIPDRIAVAAEFEPPEIAARMKIMRPMSKLLLAETVRPLRRSEFDRFRHLPRLNEAAHAHGLAVRDFRLDRFAEFGPGLASHPEFGPGQRCQHTVSGTVGEPVGLNLVPKLRGRLITRHPEDPAAVHIGAQTGRIQKQFQIVLKPSHTVKYAVPDRIIGARIAPAVLQPQFLDQAAFQTAVSAADPHPDFAGGVAAQHRPVMHQQGLDPMPRRRHRSAQTGQTAADYAEFYPMLHRIHSDIPY</sequence>
<dbReference type="EMBL" id="VSSQ01043582">
    <property type="protein sequence ID" value="MPM97282.1"/>
    <property type="molecule type" value="Genomic_DNA"/>
</dbReference>
<reference evidence="1" key="1">
    <citation type="submission" date="2019-08" db="EMBL/GenBank/DDBJ databases">
        <authorList>
            <person name="Kucharzyk K."/>
            <person name="Murdoch R.W."/>
            <person name="Higgins S."/>
            <person name="Loffler F."/>
        </authorList>
    </citation>
    <scope>NUCLEOTIDE SEQUENCE</scope>
</reference>
<protein>
    <submittedName>
        <fullName evidence="1">Uncharacterized protein</fullName>
    </submittedName>
</protein>
<comment type="caution">
    <text evidence="1">The sequence shown here is derived from an EMBL/GenBank/DDBJ whole genome shotgun (WGS) entry which is preliminary data.</text>
</comment>
<gene>
    <name evidence="1" type="ORF">SDC9_144455</name>
</gene>
<name>A0A645E9H6_9ZZZZ</name>
<organism evidence="1">
    <name type="scientific">bioreactor metagenome</name>
    <dbReference type="NCBI Taxonomy" id="1076179"/>
    <lineage>
        <taxon>unclassified sequences</taxon>
        <taxon>metagenomes</taxon>
        <taxon>ecological metagenomes</taxon>
    </lineage>
</organism>
<accession>A0A645E9H6</accession>